<dbReference type="GO" id="GO:0006508">
    <property type="term" value="P:proteolysis"/>
    <property type="evidence" value="ECO:0007669"/>
    <property type="project" value="TreeGrafter"/>
</dbReference>
<reference evidence="4" key="1">
    <citation type="submission" date="2020-11" db="EMBL/GenBank/DDBJ databases">
        <authorList>
            <person name="Tran Van P."/>
        </authorList>
    </citation>
    <scope>NUCLEOTIDE SEQUENCE</scope>
</reference>
<gene>
    <name evidence="4" type="ORF">TMSB3V08_LOCUS3457</name>
</gene>
<dbReference type="InterPro" id="IPR050439">
    <property type="entry name" value="ADAMTS_ADAMTS-like"/>
</dbReference>
<dbReference type="AlphaFoldDB" id="A0A7R9HLB0"/>
<sequence>METGLPVTGRLRFESLSCVLRHKIRHHHRRHKRQHEHNGTHYGGGRPSYLPGSFVVEGGGDGDTGNWGPWSEPSDCSRSCGGGVAFQTRQCSDISVDGDEVCKGGFKRYFSCNIQVGDGFQARRSGGQGIYEVRLASHLLTVDGQAVA</sequence>
<accession>A0A7R9HLB0</accession>
<dbReference type="GO" id="GO:0031012">
    <property type="term" value="C:extracellular matrix"/>
    <property type="evidence" value="ECO:0007669"/>
    <property type="project" value="TreeGrafter"/>
</dbReference>
<dbReference type="GO" id="GO:0004222">
    <property type="term" value="F:metalloendopeptidase activity"/>
    <property type="evidence" value="ECO:0007669"/>
    <property type="project" value="TreeGrafter"/>
</dbReference>
<evidence type="ECO:0000256" key="3">
    <source>
        <dbReference type="SAM" id="MobiDB-lite"/>
    </source>
</evidence>
<protein>
    <submittedName>
        <fullName evidence="4">Uncharacterized protein</fullName>
    </submittedName>
</protein>
<comment type="subcellular location">
    <subcellularLocation>
        <location evidence="1">Secreted</location>
    </subcellularLocation>
</comment>
<dbReference type="GO" id="GO:0005576">
    <property type="term" value="C:extracellular region"/>
    <property type="evidence" value="ECO:0007669"/>
    <property type="project" value="UniProtKB-SubCell"/>
</dbReference>
<dbReference type="Pfam" id="PF00090">
    <property type="entry name" value="TSP_1"/>
    <property type="match status" value="1"/>
</dbReference>
<name>A0A7R9HLB0_9NEOP</name>
<evidence type="ECO:0000256" key="1">
    <source>
        <dbReference type="ARBA" id="ARBA00004613"/>
    </source>
</evidence>
<dbReference type="PANTHER" id="PTHR13723:SF281">
    <property type="entry name" value="PAPILIN"/>
    <property type="match status" value="1"/>
</dbReference>
<keyword evidence="2" id="KW-0964">Secreted</keyword>
<evidence type="ECO:0000313" key="4">
    <source>
        <dbReference type="EMBL" id="CAD7426579.1"/>
    </source>
</evidence>
<dbReference type="EMBL" id="OB793224">
    <property type="protein sequence ID" value="CAD7426579.1"/>
    <property type="molecule type" value="Genomic_DNA"/>
</dbReference>
<dbReference type="Gene3D" id="2.20.100.10">
    <property type="entry name" value="Thrombospondin type-1 (TSP1) repeat"/>
    <property type="match status" value="1"/>
</dbReference>
<dbReference type="PANTHER" id="PTHR13723">
    <property type="entry name" value="ADAMTS A DISINTEGRIN AND METALLOPROTEASE WITH THROMBOSPONDIN MOTIFS PROTEASE"/>
    <property type="match status" value="1"/>
</dbReference>
<dbReference type="InterPro" id="IPR036383">
    <property type="entry name" value="TSP1_rpt_sf"/>
</dbReference>
<evidence type="ECO:0000256" key="2">
    <source>
        <dbReference type="ARBA" id="ARBA00022525"/>
    </source>
</evidence>
<feature type="region of interest" description="Disordered" evidence="3">
    <location>
        <begin position="27"/>
        <end position="46"/>
    </location>
</feature>
<dbReference type="SMART" id="SM00209">
    <property type="entry name" value="TSP1"/>
    <property type="match status" value="1"/>
</dbReference>
<dbReference type="PROSITE" id="PS50092">
    <property type="entry name" value="TSP1"/>
    <property type="match status" value="1"/>
</dbReference>
<dbReference type="GO" id="GO:0030198">
    <property type="term" value="P:extracellular matrix organization"/>
    <property type="evidence" value="ECO:0007669"/>
    <property type="project" value="TreeGrafter"/>
</dbReference>
<organism evidence="4">
    <name type="scientific">Timema monikensis</name>
    <dbReference type="NCBI Taxonomy" id="170555"/>
    <lineage>
        <taxon>Eukaryota</taxon>
        <taxon>Metazoa</taxon>
        <taxon>Ecdysozoa</taxon>
        <taxon>Arthropoda</taxon>
        <taxon>Hexapoda</taxon>
        <taxon>Insecta</taxon>
        <taxon>Pterygota</taxon>
        <taxon>Neoptera</taxon>
        <taxon>Polyneoptera</taxon>
        <taxon>Phasmatodea</taxon>
        <taxon>Timematodea</taxon>
        <taxon>Timematoidea</taxon>
        <taxon>Timematidae</taxon>
        <taxon>Timema</taxon>
    </lineage>
</organism>
<dbReference type="InterPro" id="IPR000884">
    <property type="entry name" value="TSP1_rpt"/>
</dbReference>
<dbReference type="SUPFAM" id="SSF82895">
    <property type="entry name" value="TSP-1 type 1 repeat"/>
    <property type="match status" value="1"/>
</dbReference>
<proteinExistence type="predicted"/>